<protein>
    <submittedName>
        <fullName evidence="1">DNA polymerase III, chi subunit</fullName>
    </submittedName>
</protein>
<reference evidence="2" key="1">
    <citation type="submission" date="2016-10" db="EMBL/GenBank/DDBJ databases">
        <authorList>
            <person name="Varghese N."/>
            <person name="Submissions S."/>
        </authorList>
    </citation>
    <scope>NUCLEOTIDE SEQUENCE [LARGE SCALE GENOMIC DNA]</scope>
    <source>
        <strain evidence="2">DSM 241</strain>
    </source>
</reference>
<dbReference type="GO" id="GO:0003677">
    <property type="term" value="F:DNA binding"/>
    <property type="evidence" value="ECO:0007669"/>
    <property type="project" value="InterPro"/>
</dbReference>
<dbReference type="PANTHER" id="PTHR38767">
    <property type="entry name" value="DNA POLYMERASE III SUBUNIT CHI"/>
    <property type="match status" value="1"/>
</dbReference>
<dbReference type="Gene3D" id="3.40.50.10110">
    <property type="entry name" value="DNA polymerase III subunit chi"/>
    <property type="match status" value="1"/>
</dbReference>
<accession>A0A1H7N9J3</accession>
<dbReference type="GO" id="GO:0032298">
    <property type="term" value="P:positive regulation of DNA-templated DNA replication initiation"/>
    <property type="evidence" value="ECO:0007669"/>
    <property type="project" value="TreeGrafter"/>
</dbReference>
<dbReference type="RefSeq" id="WP_090254076.1">
    <property type="nucleotide sequence ID" value="NZ_FOAA01000011.1"/>
</dbReference>
<organism evidence="1 2">
    <name type="scientific">Ectothiorhodospira marina</name>
    <dbReference type="NCBI Taxonomy" id="1396821"/>
    <lineage>
        <taxon>Bacteria</taxon>
        <taxon>Pseudomonadati</taxon>
        <taxon>Pseudomonadota</taxon>
        <taxon>Gammaproteobacteria</taxon>
        <taxon>Chromatiales</taxon>
        <taxon>Ectothiorhodospiraceae</taxon>
        <taxon>Ectothiorhodospira</taxon>
    </lineage>
</organism>
<dbReference type="InterPro" id="IPR007459">
    <property type="entry name" value="DNA_pol3_chi"/>
</dbReference>
<dbReference type="InterPro" id="IPR036768">
    <property type="entry name" value="PolIII_chi_sf"/>
</dbReference>
<keyword evidence="2" id="KW-1185">Reference proteome</keyword>
<dbReference type="Pfam" id="PF04364">
    <property type="entry name" value="DNA_pol3_chi"/>
    <property type="match status" value="1"/>
</dbReference>
<dbReference type="EMBL" id="FOAA01000011">
    <property type="protein sequence ID" value="SEL20262.1"/>
    <property type="molecule type" value="Genomic_DNA"/>
</dbReference>
<dbReference type="SUPFAM" id="SSF102400">
    <property type="entry name" value="DNA polymerase III chi subunit"/>
    <property type="match status" value="1"/>
</dbReference>
<dbReference type="PANTHER" id="PTHR38767:SF1">
    <property type="entry name" value="DNA POLYMERASE III SUBUNIT CHI"/>
    <property type="match status" value="1"/>
</dbReference>
<dbReference type="STRING" id="1396821.SAMN05444515_11160"/>
<dbReference type="AlphaFoldDB" id="A0A1H7N9J3"/>
<evidence type="ECO:0000313" key="2">
    <source>
        <dbReference type="Proteomes" id="UP000199256"/>
    </source>
</evidence>
<dbReference type="GO" id="GO:0006260">
    <property type="term" value="P:DNA replication"/>
    <property type="evidence" value="ECO:0007669"/>
    <property type="project" value="InterPro"/>
</dbReference>
<proteinExistence type="predicted"/>
<sequence>MTRVDFYLLKGTHPQQRLTTVCRLVHKAFGLGHRVHIHTRSQNEARALDDLLWTFKDDAFIPHGINPDDARVPVSIGPNAPEAAQVLVNLAPEVPGQFERFERVAEVVNEDPAIRDSGRARFRHYREQGCDLHHHPLGR</sequence>
<dbReference type="Proteomes" id="UP000199256">
    <property type="component" value="Unassembled WGS sequence"/>
</dbReference>
<dbReference type="GO" id="GO:0003887">
    <property type="term" value="F:DNA-directed DNA polymerase activity"/>
    <property type="evidence" value="ECO:0007669"/>
    <property type="project" value="InterPro"/>
</dbReference>
<name>A0A1H7N9J3_9GAMM</name>
<evidence type="ECO:0000313" key="1">
    <source>
        <dbReference type="EMBL" id="SEL20262.1"/>
    </source>
</evidence>
<dbReference type="OrthoDB" id="5297568at2"/>
<gene>
    <name evidence="1" type="ORF">SAMN05444515_11160</name>
</gene>